<keyword evidence="2" id="KW-1185">Reference proteome</keyword>
<evidence type="ECO:0000313" key="2">
    <source>
        <dbReference type="Proteomes" id="UP000646827"/>
    </source>
</evidence>
<organism evidence="1 2">
    <name type="scientific">Circinella minor</name>
    <dbReference type="NCBI Taxonomy" id="1195481"/>
    <lineage>
        <taxon>Eukaryota</taxon>
        <taxon>Fungi</taxon>
        <taxon>Fungi incertae sedis</taxon>
        <taxon>Mucoromycota</taxon>
        <taxon>Mucoromycotina</taxon>
        <taxon>Mucoromycetes</taxon>
        <taxon>Mucorales</taxon>
        <taxon>Lichtheimiaceae</taxon>
        <taxon>Circinella</taxon>
    </lineage>
</organism>
<name>A0A8H7RXE3_9FUNG</name>
<sequence>MTPFYQKYVVVDQDKNVAVRWANKASDEATDIRPDAVISTLIQHDYGYFLGFNEVKVGNSSTTKHNACKDILKLGIAAKRVIDKWKLETTIYKSTTTSRISRCFWNYCKTMKDVDPEQVDGEQVDGGDNFVVPISKFYGLIDKSSNKSLAA</sequence>
<reference evidence="1 2" key="1">
    <citation type="submission" date="2020-12" db="EMBL/GenBank/DDBJ databases">
        <title>Metabolic potential, ecology and presence of endohyphal bacteria is reflected in genomic diversity of Mucoromycotina.</title>
        <authorList>
            <person name="Muszewska A."/>
            <person name="Okrasinska A."/>
            <person name="Steczkiewicz K."/>
            <person name="Drgas O."/>
            <person name="Orlowska M."/>
            <person name="Perlinska-Lenart U."/>
            <person name="Aleksandrzak-Piekarczyk T."/>
            <person name="Szatraj K."/>
            <person name="Zielenkiewicz U."/>
            <person name="Pilsyk S."/>
            <person name="Malc E."/>
            <person name="Mieczkowski P."/>
            <person name="Kruszewska J.S."/>
            <person name="Biernat P."/>
            <person name="Pawlowska J."/>
        </authorList>
    </citation>
    <scope>NUCLEOTIDE SEQUENCE [LARGE SCALE GENOMIC DNA]</scope>
    <source>
        <strain evidence="1 2">CBS 142.35</strain>
    </source>
</reference>
<dbReference type="EMBL" id="JAEPRB010000237">
    <property type="protein sequence ID" value="KAG2218328.1"/>
    <property type="molecule type" value="Genomic_DNA"/>
</dbReference>
<proteinExistence type="predicted"/>
<dbReference type="OrthoDB" id="2271291at2759"/>
<protein>
    <submittedName>
        <fullName evidence="1">Uncharacterized protein</fullName>
    </submittedName>
</protein>
<comment type="caution">
    <text evidence="1">The sequence shown here is derived from an EMBL/GenBank/DDBJ whole genome shotgun (WGS) entry which is preliminary data.</text>
</comment>
<gene>
    <name evidence="1" type="ORF">INT45_007723</name>
</gene>
<dbReference type="Proteomes" id="UP000646827">
    <property type="component" value="Unassembled WGS sequence"/>
</dbReference>
<evidence type="ECO:0000313" key="1">
    <source>
        <dbReference type="EMBL" id="KAG2218328.1"/>
    </source>
</evidence>
<dbReference type="AlphaFoldDB" id="A0A8H7RXE3"/>
<accession>A0A8H7RXE3</accession>